<keyword evidence="1" id="KW-0472">Membrane</keyword>
<dbReference type="InterPro" id="IPR051677">
    <property type="entry name" value="AfsR-DnrI-RedD_regulator"/>
</dbReference>
<feature type="transmembrane region" description="Helical" evidence="1">
    <location>
        <begin position="550"/>
        <end position="571"/>
    </location>
</feature>
<dbReference type="AlphaFoldDB" id="A0A495WB49"/>
<dbReference type="GeneID" id="92928856"/>
<dbReference type="Gene3D" id="2.120.10.80">
    <property type="entry name" value="Kelch-type beta propeller"/>
    <property type="match status" value="1"/>
</dbReference>
<dbReference type="OrthoDB" id="1110630at2"/>
<keyword evidence="2" id="KW-0732">Signal</keyword>
<keyword evidence="4" id="KW-1185">Reference proteome</keyword>
<sequence length="849" mass="98449">MKSILNLLTFLFISICTAIAASPKEYGLYIRTYPYPKDEFTSVVLENGYPIRTFQKKLTLSFSIFTREENVFGSIFRIITNNNQNIDLLYSVDKNDKRYPILVTGKTVHPLSDENVKKGVWVNVSISIDPKTGDINLIYDKTSAFIKFPELKDTESVRIAFGYCPFENFSLADVASVNVKDITINRGKEEIRRWKLGHHDRNTCYDELFYKPATTYNPHWIIDQYITWNKLYSATFDSSLSIAFDPNIGTFYMATDKNNLYVYHLGEKKTDTISIKGGEIASNYPNQLVFIPDQNQLLSYNLDENIYSSLNPISHRWGNNIVSQKDHDYWNNTCVFNPEDSSLISFGGYGHYRYNNELLISYPFHTKPQQRYILKEIDPRYSCASVIVNDTLYVFGGRGCPSGRQELSPQNYYDLYAIDLKTYNVHRLWQHITPIEGGEFQPCEHMIYDKANNCFYVFCTQEGGVLIKINRDNPHFEKMSLPIGKKFDLQYLYTNIYFSRQLNKLYLVIHEAEVSGKSYVEIYELDYPPIPATSFIQTNNTQETSQTHNYWATIIILLSLIAIAILSYIIYIKKRKHKVAPEYKASLNNNLDVNNIHEEIFSAKQYDFSKRCICFLGGFRIVDKEGNDITLLFTRTLKMLLIALILYTGKCEKGINGNKLIQMLWPGKPEDAAQNIRNVYMSKLRNILEKIGDIKIINQKGFWSIKLDTDVTCDYLEVLYLYNKNGNNNNIEQLLELLLHGMMLPNIETEWVDTFKSDFSSQTIDLLCNLLKQEDLPDPLKIRISDVLFQHDYLNENALSTKIRILCTQGKKGVAKSVYDAFCKEYYTTLGVEYQYSFMEIIKDTLEIR</sequence>
<proteinExistence type="predicted"/>
<keyword evidence="1" id="KW-0812">Transmembrane</keyword>
<accession>A0A495WB49</accession>
<dbReference type="GO" id="GO:0006355">
    <property type="term" value="P:regulation of DNA-templated transcription"/>
    <property type="evidence" value="ECO:0007669"/>
    <property type="project" value="TreeGrafter"/>
</dbReference>
<evidence type="ECO:0000256" key="2">
    <source>
        <dbReference type="SAM" id="SignalP"/>
    </source>
</evidence>
<dbReference type="GO" id="GO:0003677">
    <property type="term" value="F:DNA binding"/>
    <property type="evidence" value="ECO:0007669"/>
    <property type="project" value="TreeGrafter"/>
</dbReference>
<dbReference type="PANTHER" id="PTHR35807">
    <property type="entry name" value="TRANSCRIPTIONAL REGULATOR REDD-RELATED"/>
    <property type="match status" value="1"/>
</dbReference>
<evidence type="ECO:0000313" key="4">
    <source>
        <dbReference type="Proteomes" id="UP000269493"/>
    </source>
</evidence>
<name>A0A495WB49_9BACT</name>
<organism evidence="3 4">
    <name type="scientific">Coprobacter fastidiosus NSB1 = JCM 33896</name>
    <dbReference type="NCBI Taxonomy" id="1349822"/>
    <lineage>
        <taxon>Bacteria</taxon>
        <taxon>Pseudomonadati</taxon>
        <taxon>Bacteroidota</taxon>
        <taxon>Bacteroidia</taxon>
        <taxon>Bacteroidales</taxon>
        <taxon>Barnesiellaceae</taxon>
        <taxon>Coprobacter</taxon>
    </lineage>
</organism>
<dbReference type="Proteomes" id="UP000269493">
    <property type="component" value="Unassembled WGS sequence"/>
</dbReference>
<dbReference type="PANTHER" id="PTHR35807:SF1">
    <property type="entry name" value="TRANSCRIPTIONAL REGULATOR REDD"/>
    <property type="match status" value="1"/>
</dbReference>
<gene>
    <name evidence="3" type="ORF">BC742_1055</name>
</gene>
<dbReference type="Gene3D" id="1.10.10.10">
    <property type="entry name" value="Winged helix-like DNA-binding domain superfamily/Winged helix DNA-binding domain"/>
    <property type="match status" value="1"/>
</dbReference>
<comment type="caution">
    <text evidence="3">The sequence shown here is derived from an EMBL/GenBank/DDBJ whole genome shotgun (WGS) entry which is preliminary data.</text>
</comment>
<dbReference type="RefSeq" id="WP_022599912.1">
    <property type="nucleotide sequence ID" value="NZ_KI440780.1"/>
</dbReference>
<evidence type="ECO:0000256" key="1">
    <source>
        <dbReference type="SAM" id="Phobius"/>
    </source>
</evidence>
<dbReference type="SUPFAM" id="SSF82171">
    <property type="entry name" value="DPP6 N-terminal domain-like"/>
    <property type="match status" value="1"/>
</dbReference>
<feature type="signal peptide" evidence="2">
    <location>
        <begin position="1"/>
        <end position="20"/>
    </location>
</feature>
<feature type="chain" id="PRO_5019770086" evidence="2">
    <location>
        <begin position="21"/>
        <end position="849"/>
    </location>
</feature>
<keyword evidence="1" id="KW-1133">Transmembrane helix</keyword>
<dbReference type="InterPro" id="IPR015915">
    <property type="entry name" value="Kelch-typ_b-propeller"/>
</dbReference>
<protein>
    <submittedName>
        <fullName evidence="3">Galactose oxidase-like protein</fullName>
    </submittedName>
</protein>
<dbReference type="InterPro" id="IPR036388">
    <property type="entry name" value="WH-like_DNA-bd_sf"/>
</dbReference>
<dbReference type="EMBL" id="RBXN01000003">
    <property type="protein sequence ID" value="RKT58922.1"/>
    <property type="molecule type" value="Genomic_DNA"/>
</dbReference>
<reference evidence="3 4" key="1">
    <citation type="submission" date="2018-10" db="EMBL/GenBank/DDBJ databases">
        <title>Genomic Encyclopedia of Archaeal and Bacterial Type Strains, Phase II (KMG-II): from individual species to whole genera.</title>
        <authorList>
            <person name="Goeker M."/>
        </authorList>
    </citation>
    <scope>NUCLEOTIDE SEQUENCE [LARGE SCALE GENOMIC DNA]</scope>
    <source>
        <strain evidence="3 4">NSB1</strain>
    </source>
</reference>
<evidence type="ECO:0000313" key="3">
    <source>
        <dbReference type="EMBL" id="RKT58922.1"/>
    </source>
</evidence>